<sequence length="688" mass="81853">MKKFLFVFIILISFSLFSQEVNDIFKQVLILENDAFGLEPAYGKVLRGEGFVSDIDFDLMREKYKGVLLEGDKNPFIYLAYGFTFHYKKESDSASYYFQKASQSAGLDYLLHLRLYQIFSVNVVKDYMNYELEQLDKLKYMVGANSLPEISIYLNILAIENYKNKNVDEAFANLLLANKLDPFNFQIVNNILNLSLKERKFEYTSFALSRYKNYFKDEILKFIFVFNVLKFLRYFILIIFIFYTVVFTFKNIDKYFYFFKRYMKLKLLFNQKVFLAILILLLPLILQINVIIWFFYAVIILFPLYEKKEKMIISFLILLIFFIPFIYRLESHIIGHLNPKDNISVILKVENSYWNTKLLNKINSLLEEQPYNTALLFSKGKLYKKGGYFDDAEREYSKILLKGEGFPELYNNLGNIMFLKGYYNKAIEYYNKAIELSPKLAQSYFNLGQVYLKLLRLEESNQYIQKANKLDYELISDFLENTDEHFYNTVVIDCKIPERLIYEEFLKKKNVINAPIMMGIRIDLFNIIPFLTLLFSLILTMLSSHKIKIYRCYTCGTPISDGDKKQYSDKDICLNDYKIISDTISDIMKIRKFESFVRLKKKKYYFMRRILSLIFPGFEKIYEGRYFKGGFLLVVSLILLLLIVLQGSFLKRTTDIMLELKFVDIRFLYIFFIFILYLISFVTVREEK</sequence>
<protein>
    <submittedName>
        <fullName evidence="5">Conserved uncharacterized protein</fullName>
    </submittedName>
</protein>
<accession>A0A101I3Z9</accession>
<reference evidence="6" key="1">
    <citation type="journal article" date="2015" name="MBio">
        <title>Genome-Resolved Metagenomic Analysis Reveals Roles for Candidate Phyla and Other Microbial Community Members in Biogeochemical Transformations in Oil Reservoirs.</title>
        <authorList>
            <person name="Hu P."/>
            <person name="Tom L."/>
            <person name="Singh A."/>
            <person name="Thomas B.C."/>
            <person name="Baker B.J."/>
            <person name="Piceno Y.M."/>
            <person name="Andersen G.L."/>
            <person name="Banfield J.F."/>
        </authorList>
    </citation>
    <scope>NUCLEOTIDE SEQUENCE [LARGE SCALE GENOMIC DNA]</scope>
</reference>
<feature type="transmembrane region" description="Helical" evidence="4">
    <location>
        <begin position="311"/>
        <end position="329"/>
    </location>
</feature>
<dbReference type="PATRIC" id="fig|1635277.3.peg.1636"/>
<feature type="transmembrane region" description="Helical" evidence="4">
    <location>
        <begin position="231"/>
        <end position="252"/>
    </location>
</feature>
<dbReference type="InterPro" id="IPR051685">
    <property type="entry name" value="Ycf3/AcsC/BcsC/TPR_MFPF"/>
</dbReference>
<dbReference type="AlphaFoldDB" id="A0A101I3Z9"/>
<dbReference type="PANTHER" id="PTHR44943:SF8">
    <property type="entry name" value="TPR REPEAT-CONTAINING PROTEIN MJ0263"/>
    <property type="match status" value="1"/>
</dbReference>
<feature type="repeat" description="TPR" evidence="3">
    <location>
        <begin position="407"/>
        <end position="440"/>
    </location>
</feature>
<feature type="transmembrane region" description="Helical" evidence="4">
    <location>
        <begin position="666"/>
        <end position="684"/>
    </location>
</feature>
<evidence type="ECO:0000256" key="1">
    <source>
        <dbReference type="ARBA" id="ARBA00022737"/>
    </source>
</evidence>
<keyword evidence="4" id="KW-0812">Transmembrane</keyword>
<dbReference type="SUPFAM" id="SSF48452">
    <property type="entry name" value="TPR-like"/>
    <property type="match status" value="1"/>
</dbReference>
<dbReference type="PANTHER" id="PTHR44943">
    <property type="entry name" value="CELLULOSE SYNTHASE OPERON PROTEIN C"/>
    <property type="match status" value="1"/>
</dbReference>
<feature type="transmembrane region" description="Helical" evidence="4">
    <location>
        <begin position="273"/>
        <end position="305"/>
    </location>
</feature>
<dbReference type="Pfam" id="PF13414">
    <property type="entry name" value="TPR_11"/>
    <property type="match status" value="1"/>
</dbReference>
<gene>
    <name evidence="5" type="ORF">XE03_0632</name>
</gene>
<dbReference type="Gene3D" id="1.25.40.10">
    <property type="entry name" value="Tetratricopeptide repeat domain"/>
    <property type="match status" value="1"/>
</dbReference>
<dbReference type="Proteomes" id="UP000053467">
    <property type="component" value="Unassembled WGS sequence"/>
</dbReference>
<comment type="caution">
    <text evidence="5">The sequence shown here is derived from an EMBL/GenBank/DDBJ whole genome shotgun (WGS) entry which is preliminary data.</text>
</comment>
<evidence type="ECO:0000313" key="6">
    <source>
        <dbReference type="Proteomes" id="UP000053467"/>
    </source>
</evidence>
<evidence type="ECO:0000313" key="5">
    <source>
        <dbReference type="EMBL" id="KUK87465.1"/>
    </source>
</evidence>
<feature type="repeat" description="TPR" evidence="3">
    <location>
        <begin position="441"/>
        <end position="474"/>
    </location>
</feature>
<dbReference type="EMBL" id="LGGX01000004">
    <property type="protein sequence ID" value="KUK87465.1"/>
    <property type="molecule type" value="Genomic_DNA"/>
</dbReference>
<keyword evidence="4" id="KW-0472">Membrane</keyword>
<dbReference type="InterPro" id="IPR011990">
    <property type="entry name" value="TPR-like_helical_dom_sf"/>
</dbReference>
<dbReference type="SMART" id="SM00028">
    <property type="entry name" value="TPR"/>
    <property type="match status" value="4"/>
</dbReference>
<evidence type="ECO:0000256" key="3">
    <source>
        <dbReference type="PROSITE-ProRule" id="PRU00339"/>
    </source>
</evidence>
<dbReference type="InterPro" id="IPR019734">
    <property type="entry name" value="TPR_rpt"/>
</dbReference>
<dbReference type="PROSITE" id="PS50293">
    <property type="entry name" value="TPR_REGION"/>
    <property type="match status" value="1"/>
</dbReference>
<feature type="transmembrane region" description="Helical" evidence="4">
    <location>
        <begin position="626"/>
        <end position="645"/>
    </location>
</feature>
<keyword evidence="2 3" id="KW-0802">TPR repeat</keyword>
<feature type="transmembrane region" description="Helical" evidence="4">
    <location>
        <begin position="524"/>
        <end position="543"/>
    </location>
</feature>
<evidence type="ECO:0000256" key="2">
    <source>
        <dbReference type="ARBA" id="ARBA00022803"/>
    </source>
</evidence>
<evidence type="ECO:0000256" key="4">
    <source>
        <dbReference type="SAM" id="Phobius"/>
    </source>
</evidence>
<keyword evidence="1" id="KW-0677">Repeat</keyword>
<dbReference type="PROSITE" id="PS50005">
    <property type="entry name" value="TPR"/>
    <property type="match status" value="2"/>
</dbReference>
<organism evidence="5 6">
    <name type="scientific">candidate division TA06 bacterium 34_109</name>
    <dbReference type="NCBI Taxonomy" id="1635277"/>
    <lineage>
        <taxon>Bacteria</taxon>
        <taxon>Bacteria division TA06</taxon>
    </lineage>
</organism>
<proteinExistence type="predicted"/>
<name>A0A101I3Z9_UNCT6</name>
<keyword evidence="4" id="KW-1133">Transmembrane helix</keyword>